<evidence type="ECO:0008006" key="3">
    <source>
        <dbReference type="Google" id="ProtNLM"/>
    </source>
</evidence>
<gene>
    <name evidence="1" type="ORF">DAPPUDRAFT_242993</name>
</gene>
<dbReference type="KEGG" id="dpx:DAPPUDRAFT_242993"/>
<dbReference type="Proteomes" id="UP000000305">
    <property type="component" value="Unassembled WGS sequence"/>
</dbReference>
<dbReference type="AlphaFoldDB" id="E9GHV2"/>
<dbReference type="InParanoid" id="E9GHV2"/>
<keyword evidence="2" id="KW-1185">Reference proteome</keyword>
<organism evidence="1 2">
    <name type="scientific">Daphnia pulex</name>
    <name type="common">Water flea</name>
    <dbReference type="NCBI Taxonomy" id="6669"/>
    <lineage>
        <taxon>Eukaryota</taxon>
        <taxon>Metazoa</taxon>
        <taxon>Ecdysozoa</taxon>
        <taxon>Arthropoda</taxon>
        <taxon>Crustacea</taxon>
        <taxon>Branchiopoda</taxon>
        <taxon>Diplostraca</taxon>
        <taxon>Cladocera</taxon>
        <taxon>Anomopoda</taxon>
        <taxon>Daphniidae</taxon>
        <taxon>Daphnia</taxon>
    </lineage>
</organism>
<dbReference type="GO" id="GO:0050808">
    <property type="term" value="P:synapse organization"/>
    <property type="evidence" value="ECO:0000318"/>
    <property type="project" value="GO_Central"/>
</dbReference>
<dbReference type="HOGENOM" id="CLU_903878_0_0_1"/>
<dbReference type="InterPro" id="IPR013783">
    <property type="entry name" value="Ig-like_fold"/>
</dbReference>
<protein>
    <recommendedName>
        <fullName evidence="3">Ig-like domain-containing protein</fullName>
    </recommendedName>
</protein>
<dbReference type="Gene3D" id="2.60.40.10">
    <property type="entry name" value="Immunoglobulins"/>
    <property type="match status" value="1"/>
</dbReference>
<sequence length="308" mass="34210">MILLRATQTEVPTANFAILKKIDLRSHSKLKCAISTAVESRAGDPFHHFGHVQPDRREEAIKLNAIILIDALRRNDPFICSGLSTFTSEAFQTTSASFPCRPACRRNSTAQKRGPHLMMATTGLLVVLARQLFIYSLLIVANESKRIEKIAERNQDGERLLRLRKHSCVSSSRAGHLGALPGLFADHHQQQDGCDHDHGPAPSFSAPQNGSTVKGHHGAPAQLHCNIQDLHHRATHNAASDRIGAWHIVREQSHLNERPNPHLWQLKFNPAMINDSGTYLCHISTDPPLIRYIHLEISAARTPTAQVL</sequence>
<evidence type="ECO:0000313" key="2">
    <source>
        <dbReference type="Proteomes" id="UP000000305"/>
    </source>
</evidence>
<reference evidence="1 2" key="1">
    <citation type="journal article" date="2011" name="Science">
        <title>The ecoresponsive genome of Daphnia pulex.</title>
        <authorList>
            <person name="Colbourne J.K."/>
            <person name="Pfrender M.E."/>
            <person name="Gilbert D."/>
            <person name="Thomas W.K."/>
            <person name="Tucker A."/>
            <person name="Oakley T.H."/>
            <person name="Tokishita S."/>
            <person name="Aerts A."/>
            <person name="Arnold G.J."/>
            <person name="Basu M.K."/>
            <person name="Bauer D.J."/>
            <person name="Caceres C.E."/>
            <person name="Carmel L."/>
            <person name="Casola C."/>
            <person name="Choi J.H."/>
            <person name="Detter J.C."/>
            <person name="Dong Q."/>
            <person name="Dusheyko S."/>
            <person name="Eads B.D."/>
            <person name="Frohlich T."/>
            <person name="Geiler-Samerotte K.A."/>
            <person name="Gerlach D."/>
            <person name="Hatcher P."/>
            <person name="Jogdeo S."/>
            <person name="Krijgsveld J."/>
            <person name="Kriventseva E.V."/>
            <person name="Kultz D."/>
            <person name="Laforsch C."/>
            <person name="Lindquist E."/>
            <person name="Lopez J."/>
            <person name="Manak J.R."/>
            <person name="Muller J."/>
            <person name="Pangilinan J."/>
            <person name="Patwardhan R.P."/>
            <person name="Pitluck S."/>
            <person name="Pritham E.J."/>
            <person name="Rechtsteiner A."/>
            <person name="Rho M."/>
            <person name="Rogozin I.B."/>
            <person name="Sakarya O."/>
            <person name="Salamov A."/>
            <person name="Schaack S."/>
            <person name="Shapiro H."/>
            <person name="Shiga Y."/>
            <person name="Skalitzky C."/>
            <person name="Smith Z."/>
            <person name="Souvorov A."/>
            <person name="Sung W."/>
            <person name="Tang Z."/>
            <person name="Tsuchiya D."/>
            <person name="Tu H."/>
            <person name="Vos H."/>
            <person name="Wang M."/>
            <person name="Wolf Y.I."/>
            <person name="Yamagata H."/>
            <person name="Yamada T."/>
            <person name="Ye Y."/>
            <person name="Shaw J.R."/>
            <person name="Andrews J."/>
            <person name="Crease T.J."/>
            <person name="Tang H."/>
            <person name="Lucas S.M."/>
            <person name="Robertson H.M."/>
            <person name="Bork P."/>
            <person name="Koonin E.V."/>
            <person name="Zdobnov E.M."/>
            <person name="Grigoriev I.V."/>
            <person name="Lynch M."/>
            <person name="Boore J.L."/>
        </authorList>
    </citation>
    <scope>NUCLEOTIDE SEQUENCE [LARGE SCALE GENOMIC DNA]</scope>
</reference>
<dbReference type="GO" id="GO:0032589">
    <property type="term" value="C:neuron projection membrane"/>
    <property type="evidence" value="ECO:0000318"/>
    <property type="project" value="GO_Central"/>
</dbReference>
<proteinExistence type="predicted"/>
<accession>E9GHV2</accession>
<dbReference type="EMBL" id="GL732545">
    <property type="protein sequence ID" value="EFX80985.1"/>
    <property type="molecule type" value="Genomic_DNA"/>
</dbReference>
<dbReference type="OrthoDB" id="6346662at2759"/>
<name>E9GHV2_DAPPU</name>
<evidence type="ECO:0000313" key="1">
    <source>
        <dbReference type="EMBL" id="EFX80985.1"/>
    </source>
</evidence>